<evidence type="ECO:0000256" key="6">
    <source>
        <dbReference type="RuleBase" id="RU368039"/>
    </source>
</evidence>
<comment type="subcellular location">
    <subcellularLocation>
        <location evidence="1 6">Mitochondrion matrix</location>
    </subcellularLocation>
</comment>
<dbReference type="GO" id="GO:0006105">
    <property type="term" value="P:succinate metabolic process"/>
    <property type="evidence" value="ECO:0007669"/>
    <property type="project" value="TreeGrafter"/>
</dbReference>
<keyword evidence="8" id="KW-1185">Reference proteome</keyword>
<protein>
    <recommendedName>
        <fullName evidence="6">Succinate dehydrogenase assembly factor 3</fullName>
        <shortName evidence="6">SDH assembly factor 3</shortName>
        <shortName evidence="6">SDHAF3</shortName>
    </recommendedName>
</protein>
<dbReference type="InterPro" id="IPR008381">
    <property type="entry name" value="SDHAF3/Sdh7"/>
</dbReference>
<comment type="similarity">
    <text evidence="2 6">Belongs to the complex I LYR family. SDHAF3 subfamily.</text>
</comment>
<name>A0A1E4TBC8_9ASCO</name>
<dbReference type="AlphaFoldDB" id="A0A1E4TBC8"/>
<accession>A0A1E4TBC8</accession>
<keyword evidence="5 6" id="KW-0143">Chaperone</keyword>
<dbReference type="OrthoDB" id="278329at2759"/>
<evidence type="ECO:0000313" key="8">
    <source>
        <dbReference type="Proteomes" id="UP000095023"/>
    </source>
</evidence>
<dbReference type="CDD" id="cd20270">
    <property type="entry name" value="Complex1_LYR_SDHAF3_LYRM10"/>
    <property type="match status" value="1"/>
</dbReference>
<dbReference type="GO" id="GO:0005759">
    <property type="term" value="C:mitochondrial matrix"/>
    <property type="evidence" value="ECO:0007669"/>
    <property type="project" value="UniProtKB-SubCell"/>
</dbReference>
<proteinExistence type="inferred from homology"/>
<sequence length="142" mass="16724">MLHNNRIHYGFKSLYRLASTKSIPDRINVMLPIPLYRRILRAHRKLDPKRRLLGDEFVKAEFRHHKEVDNPVTIIGFLSGWQNYISCIENDSWAHQEIDVDKLSKMSDDQIVQLYELMQAAKGESSEYKLYADLKIHNKDGK</sequence>
<dbReference type="PANTHER" id="PTHR13137">
    <property type="entry name" value="DC11 ACN9 HOMOLOG"/>
    <property type="match status" value="1"/>
</dbReference>
<dbReference type="GO" id="GO:0034553">
    <property type="term" value="P:mitochondrial respiratory chain complex II assembly"/>
    <property type="evidence" value="ECO:0007669"/>
    <property type="project" value="UniProtKB-UniRule"/>
</dbReference>
<evidence type="ECO:0000256" key="4">
    <source>
        <dbReference type="ARBA" id="ARBA00023128"/>
    </source>
</evidence>
<evidence type="ECO:0000256" key="2">
    <source>
        <dbReference type="ARBA" id="ARBA00006020"/>
    </source>
</evidence>
<evidence type="ECO:0000313" key="7">
    <source>
        <dbReference type="EMBL" id="ODV89041.1"/>
    </source>
</evidence>
<comment type="function">
    <text evidence="6">Plays an essential role in the assembly of succinate dehydrogenase (SDH), an enzyme complex (also referred to as respiratory complex II) that is a component of both the tricarboxylic acid (TCA) cycle and the mitochondrial electron transport chain, and which couples the oxidation of succinate to fumarate with the reduction of ubiquinone (coenzyme Q) to ubiquinol. Promotes maturation of the iron-sulfur protein subunit of the SDH catalytic dimer, protecting it from the deleterious effects of oxidants. May act together with SDHAF1.</text>
</comment>
<evidence type="ECO:0000256" key="3">
    <source>
        <dbReference type="ARBA" id="ARBA00022946"/>
    </source>
</evidence>
<dbReference type="Proteomes" id="UP000095023">
    <property type="component" value="Unassembled WGS sequence"/>
</dbReference>
<dbReference type="PANTHER" id="PTHR13137:SF6">
    <property type="entry name" value="SUCCINATE DEHYDROGENASE ASSEMBLY FACTOR 3, MITOCHONDRIAL"/>
    <property type="match status" value="1"/>
</dbReference>
<comment type="subunit">
    <text evidence="6">Interacts with the iron-sulfur protein subunit within the SDH catalytic dimer.</text>
</comment>
<reference evidence="8" key="1">
    <citation type="submission" date="2016-02" db="EMBL/GenBank/DDBJ databases">
        <title>Comparative genomics of biotechnologically important yeasts.</title>
        <authorList>
            <consortium name="DOE Joint Genome Institute"/>
            <person name="Riley R."/>
            <person name="Haridas S."/>
            <person name="Wolfe K.H."/>
            <person name="Lopes M.R."/>
            <person name="Hittinger C.T."/>
            <person name="Goker M."/>
            <person name="Salamov A."/>
            <person name="Wisecaver J."/>
            <person name="Long T.M."/>
            <person name="Aerts A.L."/>
            <person name="Barry K."/>
            <person name="Choi C."/>
            <person name="Clum A."/>
            <person name="Coughlan A.Y."/>
            <person name="Deshpande S."/>
            <person name="Douglass A.P."/>
            <person name="Hanson S.J."/>
            <person name="Klenk H.-P."/>
            <person name="Labutti K."/>
            <person name="Lapidus A."/>
            <person name="Lindquist E."/>
            <person name="Lipzen A."/>
            <person name="Meier-Kolthoff J.P."/>
            <person name="Ohm R.A."/>
            <person name="Otillar R.P."/>
            <person name="Pangilinan J."/>
            <person name="Peng Y."/>
            <person name="Rokas A."/>
            <person name="Rosa C.A."/>
            <person name="Scheuner C."/>
            <person name="Sibirny A.A."/>
            <person name="Slot J.C."/>
            <person name="Stielow J.B."/>
            <person name="Sun H."/>
            <person name="Kurtzman C.P."/>
            <person name="Blackwell M."/>
            <person name="Jeffries T.W."/>
            <person name="Grigoriev I.V."/>
        </authorList>
    </citation>
    <scope>NUCLEOTIDE SEQUENCE [LARGE SCALE GENOMIC DNA]</scope>
    <source>
        <strain evidence="8">NRRL Y-17796</strain>
    </source>
</reference>
<organism evidence="7 8">
    <name type="scientific">Tortispora caseinolytica NRRL Y-17796</name>
    <dbReference type="NCBI Taxonomy" id="767744"/>
    <lineage>
        <taxon>Eukaryota</taxon>
        <taxon>Fungi</taxon>
        <taxon>Dikarya</taxon>
        <taxon>Ascomycota</taxon>
        <taxon>Saccharomycotina</taxon>
        <taxon>Trigonopsidomycetes</taxon>
        <taxon>Trigonopsidales</taxon>
        <taxon>Trigonopsidaceae</taxon>
        <taxon>Tortispora</taxon>
    </lineage>
</organism>
<dbReference type="Pfam" id="PF13233">
    <property type="entry name" value="Complex1_LYR_2"/>
    <property type="match status" value="1"/>
</dbReference>
<keyword evidence="3" id="KW-0809">Transit peptide</keyword>
<dbReference type="GO" id="GO:0005758">
    <property type="term" value="C:mitochondrial intermembrane space"/>
    <property type="evidence" value="ECO:0007669"/>
    <property type="project" value="TreeGrafter"/>
</dbReference>
<gene>
    <name evidence="7" type="ORF">CANCADRAFT_133113</name>
</gene>
<evidence type="ECO:0000256" key="1">
    <source>
        <dbReference type="ARBA" id="ARBA00004305"/>
    </source>
</evidence>
<evidence type="ECO:0000256" key="5">
    <source>
        <dbReference type="ARBA" id="ARBA00023186"/>
    </source>
</evidence>
<dbReference type="EMBL" id="KV453843">
    <property type="protein sequence ID" value="ODV89041.1"/>
    <property type="molecule type" value="Genomic_DNA"/>
</dbReference>
<keyword evidence="4 6" id="KW-0496">Mitochondrion</keyword>